<dbReference type="Pfam" id="PF00126">
    <property type="entry name" value="HTH_1"/>
    <property type="match status" value="1"/>
</dbReference>
<organism evidence="6 7">
    <name type="scientific">Pendulispora rubella</name>
    <dbReference type="NCBI Taxonomy" id="2741070"/>
    <lineage>
        <taxon>Bacteria</taxon>
        <taxon>Pseudomonadati</taxon>
        <taxon>Myxococcota</taxon>
        <taxon>Myxococcia</taxon>
        <taxon>Myxococcales</taxon>
        <taxon>Sorangiineae</taxon>
        <taxon>Pendulisporaceae</taxon>
        <taxon>Pendulispora</taxon>
    </lineage>
</organism>
<dbReference type="RefSeq" id="WP_394833240.1">
    <property type="nucleotide sequence ID" value="NZ_CP089929.1"/>
</dbReference>
<comment type="similarity">
    <text evidence="1">Belongs to the LysR transcriptional regulatory family.</text>
</comment>
<dbReference type="Gene3D" id="1.10.10.10">
    <property type="entry name" value="Winged helix-like DNA-binding domain superfamily/Winged helix DNA-binding domain"/>
    <property type="match status" value="1"/>
</dbReference>
<keyword evidence="4" id="KW-0804">Transcription</keyword>
<dbReference type="SUPFAM" id="SSF53850">
    <property type="entry name" value="Periplasmic binding protein-like II"/>
    <property type="match status" value="1"/>
</dbReference>
<evidence type="ECO:0000256" key="4">
    <source>
        <dbReference type="ARBA" id="ARBA00023163"/>
    </source>
</evidence>
<dbReference type="PANTHER" id="PTHR30346">
    <property type="entry name" value="TRANSCRIPTIONAL DUAL REGULATOR HCAR-RELATED"/>
    <property type="match status" value="1"/>
</dbReference>
<proteinExistence type="inferred from homology"/>
<evidence type="ECO:0000256" key="1">
    <source>
        <dbReference type="ARBA" id="ARBA00009437"/>
    </source>
</evidence>
<evidence type="ECO:0000256" key="2">
    <source>
        <dbReference type="ARBA" id="ARBA00023015"/>
    </source>
</evidence>
<name>A0ABZ2KY51_9BACT</name>
<reference evidence="6" key="1">
    <citation type="submission" date="2021-12" db="EMBL/GenBank/DDBJ databases">
        <title>Discovery of the Pendulisporaceae a myxobacterial family with distinct sporulation behavior and unique specialized metabolism.</title>
        <authorList>
            <person name="Garcia R."/>
            <person name="Popoff A."/>
            <person name="Bader C.D."/>
            <person name="Loehr J."/>
            <person name="Walesch S."/>
            <person name="Walt C."/>
            <person name="Boldt J."/>
            <person name="Bunk B."/>
            <person name="Haeckl F.J.F.P.J."/>
            <person name="Gunesch A.P."/>
            <person name="Birkelbach J."/>
            <person name="Nuebel U."/>
            <person name="Pietschmann T."/>
            <person name="Bach T."/>
            <person name="Mueller R."/>
        </authorList>
    </citation>
    <scope>NUCLEOTIDE SEQUENCE</scope>
    <source>
        <strain evidence="6">MSr11367</strain>
    </source>
</reference>
<dbReference type="PANTHER" id="PTHR30346:SF29">
    <property type="entry name" value="LYSR SUBSTRATE-BINDING"/>
    <property type="match status" value="1"/>
</dbReference>
<dbReference type="SUPFAM" id="SSF46785">
    <property type="entry name" value="Winged helix' DNA-binding domain"/>
    <property type="match status" value="1"/>
</dbReference>
<keyword evidence="2" id="KW-0805">Transcription regulation</keyword>
<gene>
    <name evidence="6" type="ORF">LVJ94_42730</name>
</gene>
<evidence type="ECO:0000256" key="3">
    <source>
        <dbReference type="ARBA" id="ARBA00023125"/>
    </source>
</evidence>
<accession>A0ABZ2KY51</accession>
<dbReference type="Pfam" id="PF03466">
    <property type="entry name" value="LysR_substrate"/>
    <property type="match status" value="1"/>
</dbReference>
<dbReference type="Gene3D" id="3.40.190.10">
    <property type="entry name" value="Periplasmic binding protein-like II"/>
    <property type="match status" value="2"/>
</dbReference>
<sequence length="315" mass="34029">MIDFEPQVAAQRGRGRRPKTSELEVLVAIARAGTFGGAAVELGCTQSRISHALAEIESALGLRLFERSRTGTRPTEVGHRVVAKAREALELLDSISASRDRGVLRGTVRVAAYRSVATHLLTPLVDVLVHANPALHLELEDACTGREEVERMVRDGRADIGVVNLPAAAGFTVTPFAEDDYVVVVSSRHRPRAASLWADLGKLSLLELRCSGARGAVEACRQSGMTNRTTASFSSDSTILAQIATKAGFSILPRLAIEPLPKGLDVVALPNPTPRTLAIIRRSDRRSSLLRAVTVSLRKGIQRPTFPASRWIRVV</sequence>
<keyword evidence="7" id="KW-1185">Reference proteome</keyword>
<dbReference type="Proteomes" id="UP001374803">
    <property type="component" value="Chromosome"/>
</dbReference>
<evidence type="ECO:0000259" key="5">
    <source>
        <dbReference type="PROSITE" id="PS50931"/>
    </source>
</evidence>
<dbReference type="InterPro" id="IPR000847">
    <property type="entry name" value="LysR_HTH_N"/>
</dbReference>
<dbReference type="InterPro" id="IPR036388">
    <property type="entry name" value="WH-like_DNA-bd_sf"/>
</dbReference>
<dbReference type="InterPro" id="IPR005119">
    <property type="entry name" value="LysR_subst-bd"/>
</dbReference>
<feature type="domain" description="HTH lysR-type" evidence="5">
    <location>
        <begin position="18"/>
        <end position="75"/>
    </location>
</feature>
<dbReference type="InterPro" id="IPR036390">
    <property type="entry name" value="WH_DNA-bd_sf"/>
</dbReference>
<keyword evidence="3" id="KW-0238">DNA-binding</keyword>
<dbReference type="CDD" id="cd05466">
    <property type="entry name" value="PBP2_LTTR_substrate"/>
    <property type="match status" value="1"/>
</dbReference>
<dbReference type="EMBL" id="CP089983">
    <property type="protein sequence ID" value="WXB03607.1"/>
    <property type="molecule type" value="Genomic_DNA"/>
</dbReference>
<protein>
    <submittedName>
        <fullName evidence="6">LysR family transcriptional regulator</fullName>
    </submittedName>
</protein>
<evidence type="ECO:0000313" key="6">
    <source>
        <dbReference type="EMBL" id="WXB03607.1"/>
    </source>
</evidence>
<evidence type="ECO:0000313" key="7">
    <source>
        <dbReference type="Proteomes" id="UP001374803"/>
    </source>
</evidence>
<dbReference type="PROSITE" id="PS50931">
    <property type="entry name" value="HTH_LYSR"/>
    <property type="match status" value="1"/>
</dbReference>